<gene>
    <name evidence="1" type="ORF">CLORY_18040</name>
</gene>
<keyword evidence="2" id="KW-1185">Reference proteome</keyword>
<proteinExistence type="predicted"/>
<evidence type="ECO:0008006" key="3">
    <source>
        <dbReference type="Google" id="ProtNLM"/>
    </source>
</evidence>
<dbReference type="OrthoDB" id="9803563at2"/>
<dbReference type="STRING" id="1450648.CLORY_18040"/>
<dbReference type="RefSeq" id="WP_079423466.1">
    <property type="nucleotide sequence ID" value="NZ_MZGV01000015.1"/>
</dbReference>
<evidence type="ECO:0000313" key="2">
    <source>
        <dbReference type="Proteomes" id="UP000190080"/>
    </source>
</evidence>
<comment type="caution">
    <text evidence="1">The sequence shown here is derived from an EMBL/GenBank/DDBJ whole genome shotgun (WGS) entry which is preliminary data.</text>
</comment>
<dbReference type="AlphaFoldDB" id="A0A1V4IRL4"/>
<accession>A0A1V4IRL4</accession>
<sequence>MENVNCNKSMSEDEKWELIKTKVWSIENIENPTEEMCIYCVKNAWNTLKLIKNPSKKTISEAVRANGWALQFVQNPTEEQKILAVTSTYDAIKYIQRPSVDVQLAAVKNNYRAIKYIDAPALKVKIAAVAQNPSAITSFNYTDKEFYILLRYSLAILKYVSDYDNDIVIGIIKYEISKGSVSPNFIYEFIKLEVLKIDKINFVYKFGSDNAKKYYVDYNLDM</sequence>
<evidence type="ECO:0000313" key="1">
    <source>
        <dbReference type="EMBL" id="OPJ62435.1"/>
    </source>
</evidence>
<organism evidence="1 2">
    <name type="scientific">Clostridium oryzae</name>
    <dbReference type="NCBI Taxonomy" id="1450648"/>
    <lineage>
        <taxon>Bacteria</taxon>
        <taxon>Bacillati</taxon>
        <taxon>Bacillota</taxon>
        <taxon>Clostridia</taxon>
        <taxon>Eubacteriales</taxon>
        <taxon>Clostridiaceae</taxon>
        <taxon>Clostridium</taxon>
    </lineage>
</organism>
<reference evidence="1 2" key="1">
    <citation type="submission" date="2017-03" db="EMBL/GenBank/DDBJ databases">
        <title>Genome sequence of Clostridium oryzae DSM 28571.</title>
        <authorList>
            <person name="Poehlein A."/>
            <person name="Daniel R."/>
        </authorList>
    </citation>
    <scope>NUCLEOTIDE SEQUENCE [LARGE SCALE GENOMIC DNA]</scope>
    <source>
        <strain evidence="1 2">DSM 28571</strain>
    </source>
</reference>
<protein>
    <recommendedName>
        <fullName evidence="3">DUF4116 domain-containing protein</fullName>
    </recommendedName>
</protein>
<dbReference type="Proteomes" id="UP000190080">
    <property type="component" value="Unassembled WGS sequence"/>
</dbReference>
<name>A0A1V4IRL4_9CLOT</name>
<dbReference type="EMBL" id="MZGV01000015">
    <property type="protein sequence ID" value="OPJ62435.1"/>
    <property type="molecule type" value="Genomic_DNA"/>
</dbReference>